<dbReference type="Gene3D" id="3.90.226.10">
    <property type="entry name" value="2-enoyl-CoA Hydratase, Chain A, domain 1"/>
    <property type="match status" value="2"/>
</dbReference>
<feature type="domain" description="CoA carboxyltransferase N-terminal" evidence="1">
    <location>
        <begin position="4"/>
        <end position="260"/>
    </location>
</feature>
<dbReference type="InterPro" id="IPR011763">
    <property type="entry name" value="COA_CT_C"/>
</dbReference>
<evidence type="ECO:0000313" key="3">
    <source>
        <dbReference type="EMBL" id="AOS44867.1"/>
    </source>
</evidence>
<keyword evidence="4" id="KW-1185">Reference proteome</keyword>
<dbReference type="PANTHER" id="PTHR43842:SF2">
    <property type="entry name" value="PROPIONYL-COA CARBOXYLASE BETA CHAIN, MITOCHONDRIAL"/>
    <property type="match status" value="1"/>
</dbReference>
<dbReference type="InterPro" id="IPR034733">
    <property type="entry name" value="AcCoA_carboxyl_beta"/>
</dbReference>
<dbReference type="EC" id="2.1.3.1" evidence="3"/>
<gene>
    <name evidence="3" type="ORF">Verru16b_01936</name>
</gene>
<feature type="domain" description="CoA carboxyltransferase C-terminal" evidence="2">
    <location>
        <begin position="267"/>
        <end position="507"/>
    </location>
</feature>
<accession>A0A1D8AVE1</accession>
<dbReference type="OrthoDB" id="9803706at2"/>
<dbReference type="PROSITE" id="PS50980">
    <property type="entry name" value="COA_CT_NTER"/>
    <property type="match status" value="1"/>
</dbReference>
<protein>
    <submittedName>
        <fullName evidence="3">Methylmalonyl-CoA carboxyltransferase 12S subunit</fullName>
        <ecNumber evidence="3">2.1.3.1</ecNumber>
    </submittedName>
</protein>
<dbReference type="EMBL" id="CP016094">
    <property type="protein sequence ID" value="AOS44867.1"/>
    <property type="molecule type" value="Genomic_DNA"/>
</dbReference>
<organism evidence="3 4">
    <name type="scientific">Lacunisphaera limnophila</name>
    <dbReference type="NCBI Taxonomy" id="1838286"/>
    <lineage>
        <taxon>Bacteria</taxon>
        <taxon>Pseudomonadati</taxon>
        <taxon>Verrucomicrobiota</taxon>
        <taxon>Opitutia</taxon>
        <taxon>Opitutales</taxon>
        <taxon>Opitutaceae</taxon>
        <taxon>Lacunisphaera</taxon>
    </lineage>
</organism>
<dbReference type="Pfam" id="PF01039">
    <property type="entry name" value="Carboxyl_trans"/>
    <property type="match status" value="1"/>
</dbReference>
<sequence>MAIEARFLKELETRRKTARAAGGEDKLEARRAKGLMNARERVEALFQPGTFMEWGLHADHDCHDFGMEGKPMPGDGVITGVGYVDGRPVAVFSQDFTVGGGALGRIHSKKICDLMDYAMRAGIPVVGINDSGGARIQEGDDSLSGYGQVFYRNVLASGVMPQISIIAGPCAGGAAYSPALTDFIIMTRKNANMFICGPEVIKAATGQTVTMDEIGSASVNASVSGNVHFTAEDDAEALALARRLLAFLPANNVMDPPHAPTPSLNMAPDPVMNELVPSDAKMPLDINKIISRLVDNGDFLEVHREWAKNLVVGFGRVQGIVCGIVANQPIVKAGTLDIDSSDKGARFIRFCNAFNIPIVTLVDIPGFMPGVAQERGGIIRHGAKMLFAYAAASVPKITFILRKAYGGAYLAMCSSDMGADLVYAWPTAEIAVMGAEGAVKILYKREIAAAKDPKAKEAELAAEYRDKFASPYQAARKGLITDVIEPAQTRGTLAMALRNTLSKRETRPPKKHGNMPL</sequence>
<dbReference type="GO" id="GO:0004658">
    <property type="term" value="F:propionyl-CoA carboxylase activity"/>
    <property type="evidence" value="ECO:0007669"/>
    <property type="project" value="TreeGrafter"/>
</dbReference>
<dbReference type="PATRIC" id="fig|1838286.3.peg.1949"/>
<dbReference type="PROSITE" id="PS50989">
    <property type="entry name" value="COA_CT_CTER"/>
    <property type="match status" value="1"/>
</dbReference>
<dbReference type="GO" id="GO:0009317">
    <property type="term" value="C:acetyl-CoA carboxylase complex"/>
    <property type="evidence" value="ECO:0007669"/>
    <property type="project" value="TreeGrafter"/>
</dbReference>
<dbReference type="KEGG" id="obg:Verru16b_01936"/>
<reference evidence="3 4" key="1">
    <citation type="submission" date="2016-06" db="EMBL/GenBank/DDBJ databases">
        <title>Three novel species with peptidoglycan cell walls form the new genus Lacunisphaera gen. nov. in the family Opitutaceae of the verrucomicrobial subdivision 4.</title>
        <authorList>
            <person name="Rast P."/>
            <person name="Gloeckner I."/>
            <person name="Jogler M."/>
            <person name="Boedeker C."/>
            <person name="Jeske O."/>
            <person name="Wiegand S."/>
            <person name="Reinhardt R."/>
            <person name="Schumann P."/>
            <person name="Rohde M."/>
            <person name="Spring S."/>
            <person name="Gloeckner F.O."/>
            <person name="Jogler C."/>
        </authorList>
    </citation>
    <scope>NUCLEOTIDE SEQUENCE [LARGE SCALE GENOMIC DNA]</scope>
    <source>
        <strain evidence="3 4">IG16b</strain>
    </source>
</reference>
<dbReference type="InterPro" id="IPR029045">
    <property type="entry name" value="ClpP/crotonase-like_dom_sf"/>
</dbReference>
<evidence type="ECO:0000313" key="4">
    <source>
        <dbReference type="Proteomes" id="UP000095228"/>
    </source>
</evidence>
<dbReference type="GO" id="GO:0047154">
    <property type="term" value="F:methylmalonyl-CoA carboxytransferase activity"/>
    <property type="evidence" value="ECO:0007669"/>
    <property type="project" value="UniProtKB-EC"/>
</dbReference>
<dbReference type="AlphaFoldDB" id="A0A1D8AVE1"/>
<keyword evidence="3" id="KW-0808">Transferase</keyword>
<dbReference type="STRING" id="1838286.Verru16b_01936"/>
<dbReference type="SUPFAM" id="SSF52096">
    <property type="entry name" value="ClpP/crotonase"/>
    <property type="match status" value="2"/>
</dbReference>
<evidence type="ECO:0000259" key="1">
    <source>
        <dbReference type="PROSITE" id="PS50980"/>
    </source>
</evidence>
<dbReference type="Proteomes" id="UP000095228">
    <property type="component" value="Chromosome"/>
</dbReference>
<dbReference type="InterPro" id="IPR011762">
    <property type="entry name" value="COA_CT_N"/>
</dbReference>
<dbReference type="RefSeq" id="WP_069962077.1">
    <property type="nucleotide sequence ID" value="NZ_CP016094.1"/>
</dbReference>
<dbReference type="InterPro" id="IPR051047">
    <property type="entry name" value="AccD/PCCB"/>
</dbReference>
<name>A0A1D8AVE1_9BACT</name>
<evidence type="ECO:0000259" key="2">
    <source>
        <dbReference type="PROSITE" id="PS50989"/>
    </source>
</evidence>
<proteinExistence type="predicted"/>
<dbReference type="PANTHER" id="PTHR43842">
    <property type="entry name" value="PROPIONYL-COA CARBOXYLASE BETA CHAIN"/>
    <property type="match status" value="1"/>
</dbReference>